<dbReference type="GO" id="GO:0004553">
    <property type="term" value="F:hydrolase activity, hydrolyzing O-glycosyl compounds"/>
    <property type="evidence" value="ECO:0007669"/>
    <property type="project" value="InterPro"/>
</dbReference>
<evidence type="ECO:0000313" key="3">
    <source>
        <dbReference type="EMBL" id="RAK16574.1"/>
    </source>
</evidence>
<dbReference type="Pfam" id="PF07501">
    <property type="entry name" value="G5"/>
    <property type="match status" value="1"/>
</dbReference>
<evidence type="ECO:0000259" key="2">
    <source>
        <dbReference type="PROSITE" id="PS51109"/>
    </source>
</evidence>
<dbReference type="InterPro" id="IPR011098">
    <property type="entry name" value="G5_dom"/>
</dbReference>
<dbReference type="SUPFAM" id="SSF50685">
    <property type="entry name" value="Barwin-like endoglucanases"/>
    <property type="match status" value="1"/>
</dbReference>
<keyword evidence="1" id="KW-0732">Signal</keyword>
<dbReference type="CDD" id="cd22786">
    <property type="entry name" value="DPBB_YuiC-like"/>
    <property type="match status" value="1"/>
</dbReference>
<dbReference type="InterPro" id="IPR051933">
    <property type="entry name" value="Resuscitation_pf_RpfB"/>
</dbReference>
<dbReference type="Proteomes" id="UP000248555">
    <property type="component" value="Unassembled WGS sequence"/>
</dbReference>
<dbReference type="AlphaFoldDB" id="A0A327Y6Y9"/>
<dbReference type="OrthoDB" id="9798935at2"/>
<dbReference type="PROSITE" id="PS51109">
    <property type="entry name" value="G5"/>
    <property type="match status" value="1"/>
</dbReference>
<gene>
    <name evidence="3" type="ORF">B0I26_11845</name>
</gene>
<feature type="domain" description="G5" evidence="2">
    <location>
        <begin position="208"/>
        <end position="288"/>
    </location>
</feature>
<dbReference type="PANTHER" id="PTHR39160">
    <property type="entry name" value="CELL WALL-BINDING PROTEIN YOCH"/>
    <property type="match status" value="1"/>
</dbReference>
<keyword evidence="4" id="KW-1185">Reference proteome</keyword>
<dbReference type="GO" id="GO:0019867">
    <property type="term" value="C:outer membrane"/>
    <property type="evidence" value="ECO:0007669"/>
    <property type="project" value="InterPro"/>
</dbReference>
<reference evidence="3 4" key="1">
    <citation type="submission" date="2018-06" db="EMBL/GenBank/DDBJ databases">
        <title>Genomic Encyclopedia of Type Strains, Phase III (KMG-III): the genomes of soil and plant-associated and newly described type strains.</title>
        <authorList>
            <person name="Whitman W."/>
        </authorList>
    </citation>
    <scope>NUCLEOTIDE SEQUENCE [LARGE SCALE GENOMIC DNA]</scope>
    <source>
        <strain evidence="3 4">CGMCC 1.8979</strain>
    </source>
</reference>
<dbReference type="InterPro" id="IPR010611">
    <property type="entry name" value="3D_dom"/>
</dbReference>
<sequence length="397" mass="43867">MLNNMKDLFAGSLKKNLAVTAGSLIAFSATTGVAAYELTKESVTLTLNGKKQEIRTHADTVADVLAERNIQVRSEDYLFPSKNTPVTDDLKIVWEASKPVKLTVNGTAKKVWTTAKTVRDLLITQQITVNEHDRVSPSLDAKIQKGMDITFDKAFQIKLNVGGQEQRVWATSTTVADFLKQQKITLNELDRIEPSLNEMVNENTVIKVTRVEKVTDVVEEPVNFAVVTKKDSQLPKGEQRVISPGEQGLVSKHYEVILENGKEVSRKLVKTETIKQSKDRIVAVGTKVNSPQMVSRGNETVSQEFYVTATAYTANCGGCSGRTRTGINLRSNPNMKVIAVDPRIIPLGSKVYVEGYGYAVAADTGSAIRGYKIDVFFPEKSSAFQWGRKRVKVKIIK</sequence>
<dbReference type="RefSeq" id="WP_111646240.1">
    <property type="nucleotide sequence ID" value="NZ_QLMH01000018.1"/>
</dbReference>
<dbReference type="InterPro" id="IPR007137">
    <property type="entry name" value="DUF348"/>
</dbReference>
<dbReference type="Gene3D" id="2.20.230.10">
    <property type="entry name" value="Resuscitation-promoting factor rpfb"/>
    <property type="match status" value="1"/>
</dbReference>
<protein>
    <submittedName>
        <fullName evidence="3">Uncharacterized protein YabE (DUF348 family)</fullName>
    </submittedName>
</protein>
<name>A0A327Y6Y9_9BACL</name>
<evidence type="ECO:0000313" key="4">
    <source>
        <dbReference type="Proteomes" id="UP000248555"/>
    </source>
</evidence>
<dbReference type="EMBL" id="QLMH01000018">
    <property type="protein sequence ID" value="RAK16574.1"/>
    <property type="molecule type" value="Genomic_DNA"/>
</dbReference>
<dbReference type="Gene3D" id="2.40.40.10">
    <property type="entry name" value="RlpA-like domain"/>
    <property type="match status" value="1"/>
</dbReference>
<dbReference type="GO" id="GO:0009254">
    <property type="term" value="P:peptidoglycan turnover"/>
    <property type="evidence" value="ECO:0007669"/>
    <property type="project" value="InterPro"/>
</dbReference>
<accession>A0A327Y6Y9</accession>
<proteinExistence type="predicted"/>
<dbReference type="PANTHER" id="PTHR39160:SF4">
    <property type="entry name" value="RESUSCITATION-PROMOTING FACTOR RPFB"/>
    <property type="match status" value="1"/>
</dbReference>
<evidence type="ECO:0000256" key="1">
    <source>
        <dbReference type="ARBA" id="ARBA00022729"/>
    </source>
</evidence>
<dbReference type="InterPro" id="IPR036908">
    <property type="entry name" value="RlpA-like_sf"/>
</dbReference>
<comment type="caution">
    <text evidence="3">The sequence shown here is derived from an EMBL/GenBank/DDBJ whole genome shotgun (WGS) entry which is preliminary data.</text>
</comment>
<organism evidence="3 4">
    <name type="scientific">Paranoxybacillus vitaminiphilus</name>
    <dbReference type="NCBI Taxonomy" id="581036"/>
    <lineage>
        <taxon>Bacteria</taxon>
        <taxon>Bacillati</taxon>
        <taxon>Bacillota</taxon>
        <taxon>Bacilli</taxon>
        <taxon>Bacillales</taxon>
        <taxon>Anoxybacillaceae</taxon>
        <taxon>Paranoxybacillus</taxon>
    </lineage>
</organism>
<dbReference type="Pfam" id="PF06725">
    <property type="entry name" value="3D"/>
    <property type="match status" value="1"/>
</dbReference>
<dbReference type="Pfam" id="PF03990">
    <property type="entry name" value="DUF348"/>
    <property type="match status" value="3"/>
</dbReference>
<dbReference type="SMART" id="SM01208">
    <property type="entry name" value="G5"/>
    <property type="match status" value="1"/>
</dbReference>